<proteinExistence type="predicted"/>
<evidence type="ECO:0000313" key="2">
    <source>
        <dbReference type="EMBL" id="GAJ12470.1"/>
    </source>
</evidence>
<comment type="caution">
    <text evidence="2">The sequence shown here is derived from an EMBL/GenBank/DDBJ whole genome shotgun (WGS) entry which is preliminary data.</text>
</comment>
<dbReference type="AlphaFoldDB" id="X1VS48"/>
<gene>
    <name evidence="2" type="ORF">S12H4_45854</name>
</gene>
<reference evidence="2" key="1">
    <citation type="journal article" date="2014" name="Front. Microbiol.">
        <title>High frequency of phylogenetically diverse reductive dehalogenase-homologous genes in deep subseafloor sedimentary metagenomes.</title>
        <authorList>
            <person name="Kawai M."/>
            <person name="Futagami T."/>
            <person name="Toyoda A."/>
            <person name="Takaki Y."/>
            <person name="Nishi S."/>
            <person name="Hori S."/>
            <person name="Arai W."/>
            <person name="Tsubouchi T."/>
            <person name="Morono Y."/>
            <person name="Uchiyama I."/>
            <person name="Ito T."/>
            <person name="Fujiyama A."/>
            <person name="Inagaki F."/>
            <person name="Takami H."/>
        </authorList>
    </citation>
    <scope>NUCLEOTIDE SEQUENCE</scope>
    <source>
        <strain evidence="2">Expedition CK06-06</strain>
    </source>
</reference>
<accession>X1VS48</accession>
<name>X1VS48_9ZZZZ</name>
<protein>
    <submittedName>
        <fullName evidence="2">Uncharacterized protein</fullName>
    </submittedName>
</protein>
<feature type="compositionally biased region" description="Low complexity" evidence="1">
    <location>
        <begin position="25"/>
        <end position="38"/>
    </location>
</feature>
<dbReference type="EMBL" id="BARW01028398">
    <property type="protein sequence ID" value="GAJ12470.1"/>
    <property type="molecule type" value="Genomic_DNA"/>
</dbReference>
<feature type="non-terminal residue" evidence="2">
    <location>
        <position position="1"/>
    </location>
</feature>
<feature type="region of interest" description="Disordered" evidence="1">
    <location>
        <begin position="1"/>
        <end position="49"/>
    </location>
</feature>
<evidence type="ECO:0000256" key="1">
    <source>
        <dbReference type="SAM" id="MobiDB-lite"/>
    </source>
</evidence>
<organism evidence="2">
    <name type="scientific">marine sediment metagenome</name>
    <dbReference type="NCBI Taxonomy" id="412755"/>
    <lineage>
        <taxon>unclassified sequences</taxon>
        <taxon>metagenomes</taxon>
        <taxon>ecological metagenomes</taxon>
    </lineage>
</organism>
<sequence>TKSEVKPKLTNSPAPFNSAGPLCTPSPAVQPAEPAQAQDLQKSGPGARAGPGLQKDIAVLCGEVKGKKISLMARYALAIIEAYQGDRAGVYLSEDTMARVARCGLWPVKNAKKQLEEAGLLDVDRRGKCHWYHVPDWVKRLPKTWVNPAMVRDDGYSILVACCTSYVKFRQGKNDET</sequence>